<gene>
    <name evidence="1" type="ORF">LCGC14_0775520</name>
</gene>
<comment type="caution">
    <text evidence="1">The sequence shown here is derived from an EMBL/GenBank/DDBJ whole genome shotgun (WGS) entry which is preliminary data.</text>
</comment>
<organism evidence="1">
    <name type="scientific">marine sediment metagenome</name>
    <dbReference type="NCBI Taxonomy" id="412755"/>
    <lineage>
        <taxon>unclassified sequences</taxon>
        <taxon>metagenomes</taxon>
        <taxon>ecological metagenomes</taxon>
    </lineage>
</organism>
<dbReference type="AlphaFoldDB" id="A0A0F9QH14"/>
<proteinExistence type="predicted"/>
<evidence type="ECO:0000313" key="1">
    <source>
        <dbReference type="EMBL" id="KKN36262.1"/>
    </source>
</evidence>
<accession>A0A0F9QH14</accession>
<sequence>MGRLNVCYSKDGVLSSRTECGFYIFASTPVTSDLGKVTCAHCNLALEEEDK</sequence>
<protein>
    <submittedName>
        <fullName evidence="1">Uncharacterized protein</fullName>
    </submittedName>
</protein>
<name>A0A0F9QH14_9ZZZZ</name>
<reference evidence="1" key="1">
    <citation type="journal article" date="2015" name="Nature">
        <title>Complex archaea that bridge the gap between prokaryotes and eukaryotes.</title>
        <authorList>
            <person name="Spang A."/>
            <person name="Saw J.H."/>
            <person name="Jorgensen S.L."/>
            <person name="Zaremba-Niedzwiedzka K."/>
            <person name="Martijn J."/>
            <person name="Lind A.E."/>
            <person name="van Eijk R."/>
            <person name="Schleper C."/>
            <person name="Guy L."/>
            <person name="Ettema T.J."/>
        </authorList>
    </citation>
    <scope>NUCLEOTIDE SEQUENCE</scope>
</reference>
<dbReference type="EMBL" id="LAZR01001978">
    <property type="protein sequence ID" value="KKN36262.1"/>
    <property type="molecule type" value="Genomic_DNA"/>
</dbReference>